<keyword evidence="5 8" id="KW-0378">Hydrolase</keyword>
<reference evidence="10 11" key="2">
    <citation type="submission" date="2015-10" db="EMBL/GenBank/DDBJ databases">
        <title>Draft Genome Sequence of Prosthecomicrobium hirschii ATCC 27832.</title>
        <authorList>
            <person name="Daniel J."/>
            <person name="Givan S.A."/>
            <person name="Brun Y.V."/>
            <person name="Brown P.J."/>
        </authorList>
    </citation>
    <scope>NUCLEOTIDE SEQUENCE [LARGE SCALE GENOMIC DNA]</scope>
    <source>
        <strain evidence="10 11">16</strain>
    </source>
</reference>
<reference evidence="10 11" key="1">
    <citation type="submission" date="2015-09" db="EMBL/GenBank/DDBJ databases">
        <authorList>
            <person name="Jackson K.R."/>
            <person name="Lunt B.L."/>
            <person name="Fisher J.N.B."/>
            <person name="Gardner A.V."/>
            <person name="Bailey M.E."/>
            <person name="Deus L.M."/>
            <person name="Earl A.S."/>
            <person name="Gibby P.D."/>
            <person name="Hartmann K.A."/>
            <person name="Liu J.E."/>
            <person name="Manci A.M."/>
            <person name="Nielsen D.A."/>
            <person name="Solomon M.B."/>
            <person name="Breakwell D.P."/>
            <person name="Burnett S.H."/>
            <person name="Grose J.H."/>
        </authorList>
    </citation>
    <scope>NUCLEOTIDE SEQUENCE [LARGE SCALE GENOMIC DNA]</scope>
    <source>
        <strain evidence="10 11">16</strain>
    </source>
</reference>
<name>A0A0P6W2D5_9HYPH</name>
<comment type="function">
    <text evidence="8">Catalyzes the hydrolytic deamination of guanine, producing xanthine and ammonia.</text>
</comment>
<evidence type="ECO:0000256" key="5">
    <source>
        <dbReference type="ARBA" id="ARBA00022801"/>
    </source>
</evidence>
<dbReference type="EMBL" id="LJYW01000001">
    <property type="protein sequence ID" value="KPL52420.1"/>
    <property type="molecule type" value="Genomic_DNA"/>
</dbReference>
<dbReference type="InterPro" id="IPR011059">
    <property type="entry name" value="Metal-dep_hydrolase_composite"/>
</dbReference>
<dbReference type="RefSeq" id="WP_054358583.1">
    <property type="nucleotide sequence ID" value="NZ_LJYW01000001.1"/>
</dbReference>
<dbReference type="AlphaFoldDB" id="A0A0P6W2D5"/>
<dbReference type="InterPro" id="IPR051607">
    <property type="entry name" value="Metallo-dep_hydrolases"/>
</dbReference>
<evidence type="ECO:0000256" key="8">
    <source>
        <dbReference type="RuleBase" id="RU366009"/>
    </source>
</evidence>
<dbReference type="PANTHER" id="PTHR11271:SF6">
    <property type="entry name" value="GUANINE DEAMINASE"/>
    <property type="match status" value="1"/>
</dbReference>
<dbReference type="Pfam" id="PF01979">
    <property type="entry name" value="Amidohydro_1"/>
    <property type="match status" value="1"/>
</dbReference>
<sequence>MKLLTGRTLSFTGDPEIDGSGALRWEEHGAIAIGDDGRIAWAGPLAELPPGLAITAREDFGEMILAPGFIDAHIHFPQYRMLAAPGRDLLDWLSRFTFPEEGRFADRSHAEVAAEIFLDRLVSNGTTAALAFSSVHKGAAEALFEAAERRGMALATGKTMMDRNAPPVVLDDAESGARDTEDLIARWHGRGRLRYAISPRFAITSTEAQLEASGALLKAHPDCLMQTHLSESRREIETVRALFPNDRDYTAVYERFGLVGPTCLFAHGIHLSDDECRRLSATGSALVHCPTSNTFLGSGLFDLGHVGAAARPVGFGLATDVGGGTSYSMLTTMGEACKVAMLAGRHLAGARAFYLATLANARLLHLDAEIGSLEAGKWADIVLLDPRATPVLAARDDLSESVEDRLFALAVLGDDRAVAGTWVAGRKRFARAG</sequence>
<evidence type="ECO:0000256" key="2">
    <source>
        <dbReference type="ARBA" id="ARBA00006745"/>
    </source>
</evidence>
<dbReference type="EC" id="3.5.4.3" evidence="3 7"/>
<evidence type="ECO:0000313" key="11">
    <source>
        <dbReference type="Proteomes" id="UP000048984"/>
    </source>
</evidence>
<gene>
    <name evidence="10" type="ORF">ABB55_09435</name>
</gene>
<dbReference type="GO" id="GO:0008270">
    <property type="term" value="F:zinc ion binding"/>
    <property type="evidence" value="ECO:0007669"/>
    <property type="project" value="UniProtKB-UniRule"/>
</dbReference>
<dbReference type="Gene3D" id="3.20.20.140">
    <property type="entry name" value="Metal-dependent hydrolases"/>
    <property type="match status" value="1"/>
</dbReference>
<evidence type="ECO:0000256" key="4">
    <source>
        <dbReference type="ARBA" id="ARBA00022723"/>
    </source>
</evidence>
<dbReference type="SUPFAM" id="SSF51338">
    <property type="entry name" value="Composite domain of metallo-dependent hydrolases"/>
    <property type="match status" value="1"/>
</dbReference>
<dbReference type="Proteomes" id="UP000048984">
    <property type="component" value="Unassembled WGS sequence"/>
</dbReference>
<dbReference type="GO" id="GO:0006147">
    <property type="term" value="P:guanine catabolic process"/>
    <property type="evidence" value="ECO:0007669"/>
    <property type="project" value="UniProtKB-UniRule"/>
</dbReference>
<dbReference type="UniPathway" id="UPA00603">
    <property type="reaction ID" value="UER00660"/>
</dbReference>
<accession>A0A0P6W2D5</accession>
<evidence type="ECO:0000256" key="6">
    <source>
        <dbReference type="ARBA" id="ARBA00022833"/>
    </source>
</evidence>
<evidence type="ECO:0000256" key="7">
    <source>
        <dbReference type="NCBIfam" id="TIGR02967"/>
    </source>
</evidence>
<dbReference type="InterPro" id="IPR014311">
    <property type="entry name" value="Guanine_deaminase"/>
</dbReference>
<feature type="domain" description="Amidohydrolase-related" evidence="9">
    <location>
        <begin position="64"/>
        <end position="426"/>
    </location>
</feature>
<dbReference type="InterPro" id="IPR006680">
    <property type="entry name" value="Amidohydro-rel"/>
</dbReference>
<dbReference type="NCBIfam" id="TIGR02967">
    <property type="entry name" value="guan_deamin"/>
    <property type="match status" value="1"/>
</dbReference>
<keyword evidence="6 8" id="KW-0862">Zinc</keyword>
<evidence type="ECO:0000256" key="3">
    <source>
        <dbReference type="ARBA" id="ARBA00012781"/>
    </source>
</evidence>
<dbReference type="Gene3D" id="2.30.40.10">
    <property type="entry name" value="Urease, subunit C, domain 1"/>
    <property type="match status" value="1"/>
</dbReference>
<evidence type="ECO:0000259" key="9">
    <source>
        <dbReference type="Pfam" id="PF01979"/>
    </source>
</evidence>
<keyword evidence="4 8" id="KW-0479">Metal-binding</keyword>
<dbReference type="SUPFAM" id="SSF51556">
    <property type="entry name" value="Metallo-dependent hydrolases"/>
    <property type="match status" value="1"/>
</dbReference>
<dbReference type="NCBIfam" id="NF006679">
    <property type="entry name" value="PRK09228.1"/>
    <property type="match status" value="1"/>
</dbReference>
<dbReference type="GO" id="GO:0008892">
    <property type="term" value="F:guanine deaminase activity"/>
    <property type="evidence" value="ECO:0007669"/>
    <property type="project" value="UniProtKB-UniRule"/>
</dbReference>
<dbReference type="InterPro" id="IPR032466">
    <property type="entry name" value="Metal_Hydrolase"/>
</dbReference>
<dbReference type="STRING" id="665126.ABB55_09435"/>
<evidence type="ECO:0000313" key="10">
    <source>
        <dbReference type="EMBL" id="KPL52420.1"/>
    </source>
</evidence>
<comment type="catalytic activity">
    <reaction evidence="8">
        <text>guanine + H2O + H(+) = xanthine + NH4(+)</text>
        <dbReference type="Rhea" id="RHEA:14665"/>
        <dbReference type="ChEBI" id="CHEBI:15377"/>
        <dbReference type="ChEBI" id="CHEBI:15378"/>
        <dbReference type="ChEBI" id="CHEBI:16235"/>
        <dbReference type="ChEBI" id="CHEBI:17712"/>
        <dbReference type="ChEBI" id="CHEBI:28938"/>
        <dbReference type="EC" id="3.5.4.3"/>
    </reaction>
</comment>
<dbReference type="GO" id="GO:0005829">
    <property type="term" value="C:cytosol"/>
    <property type="evidence" value="ECO:0007669"/>
    <property type="project" value="TreeGrafter"/>
</dbReference>
<organism evidence="10 11">
    <name type="scientific">Prosthecodimorpha hirschii</name>
    <dbReference type="NCBI Taxonomy" id="665126"/>
    <lineage>
        <taxon>Bacteria</taxon>
        <taxon>Pseudomonadati</taxon>
        <taxon>Pseudomonadota</taxon>
        <taxon>Alphaproteobacteria</taxon>
        <taxon>Hyphomicrobiales</taxon>
        <taxon>Ancalomicrobiaceae</taxon>
        <taxon>Prosthecodimorpha</taxon>
    </lineage>
</organism>
<proteinExistence type="inferred from homology"/>
<protein>
    <recommendedName>
        <fullName evidence="3 7">Guanine deaminase</fullName>
        <shortName evidence="8">Guanase</shortName>
        <ecNumber evidence="3 7">3.5.4.3</ecNumber>
    </recommendedName>
    <alternativeName>
        <fullName evidence="8">Guanine aminohydrolase</fullName>
    </alternativeName>
</protein>
<keyword evidence="11" id="KW-1185">Reference proteome</keyword>
<comment type="caution">
    <text evidence="10">The sequence shown here is derived from an EMBL/GenBank/DDBJ whole genome shotgun (WGS) entry which is preliminary data.</text>
</comment>
<comment type="pathway">
    <text evidence="1 8">Purine metabolism; guanine degradation; xanthine from guanine: step 1/1.</text>
</comment>
<comment type="cofactor">
    <cofactor evidence="8">
        <name>Zn(2+)</name>
        <dbReference type="ChEBI" id="CHEBI:29105"/>
    </cofactor>
    <text evidence="8">Binds 1 zinc ion per subunit.</text>
</comment>
<dbReference type="PANTHER" id="PTHR11271">
    <property type="entry name" value="GUANINE DEAMINASE"/>
    <property type="match status" value="1"/>
</dbReference>
<comment type="similarity">
    <text evidence="2 8">Belongs to the metallo-dependent hydrolases superfamily. ATZ/TRZ family.</text>
</comment>
<evidence type="ECO:0000256" key="1">
    <source>
        <dbReference type="ARBA" id="ARBA00004984"/>
    </source>
</evidence>